<feature type="transmembrane region" description="Helical" evidence="1">
    <location>
        <begin position="74"/>
        <end position="94"/>
    </location>
</feature>
<feature type="transmembrane region" description="Helical" evidence="1">
    <location>
        <begin position="32"/>
        <end position="53"/>
    </location>
</feature>
<dbReference type="EMBL" id="JAUSTM010000010">
    <property type="protein sequence ID" value="MDQ0222674.1"/>
    <property type="molecule type" value="Genomic_DNA"/>
</dbReference>
<dbReference type="NCBIfam" id="NF038065">
    <property type="entry name" value="Pr6Pr"/>
    <property type="match status" value="1"/>
</dbReference>
<feature type="transmembrane region" description="Helical" evidence="1">
    <location>
        <begin position="176"/>
        <end position="200"/>
    </location>
</feature>
<feature type="transmembrane region" description="Helical" evidence="1">
    <location>
        <begin position="100"/>
        <end position="120"/>
    </location>
</feature>
<keyword evidence="3" id="KW-1185">Reference proteome</keyword>
<feature type="transmembrane region" description="Helical" evidence="1">
    <location>
        <begin position="7"/>
        <end position="26"/>
    </location>
</feature>
<name>A0ABT9YRQ3_9STRE</name>
<protein>
    <recommendedName>
        <fullName evidence="4">Pr6Pr family membrane protein</fullName>
    </recommendedName>
</protein>
<keyword evidence="1" id="KW-1133">Transmembrane helix</keyword>
<dbReference type="InterPro" id="IPR049713">
    <property type="entry name" value="Pr6Pr-like"/>
</dbReference>
<dbReference type="Proteomes" id="UP001223079">
    <property type="component" value="Unassembled WGS sequence"/>
</dbReference>
<accession>A0ABT9YRQ3</accession>
<evidence type="ECO:0000313" key="3">
    <source>
        <dbReference type="Proteomes" id="UP001223079"/>
    </source>
</evidence>
<feature type="transmembrane region" description="Helical" evidence="1">
    <location>
        <begin position="132"/>
        <end position="156"/>
    </location>
</feature>
<evidence type="ECO:0008006" key="4">
    <source>
        <dbReference type="Google" id="ProtNLM"/>
    </source>
</evidence>
<reference evidence="2 3" key="1">
    <citation type="submission" date="2023-07" db="EMBL/GenBank/DDBJ databases">
        <title>Genomic Encyclopedia of Type Strains, Phase IV (KMG-IV): sequencing the most valuable type-strain genomes for metagenomic binning, comparative biology and taxonomic classification.</title>
        <authorList>
            <person name="Goeker M."/>
        </authorList>
    </citation>
    <scope>NUCLEOTIDE SEQUENCE [LARGE SCALE GENOMIC DNA]</scope>
    <source>
        <strain evidence="2 3">DSM 105143</strain>
    </source>
</reference>
<evidence type="ECO:0000256" key="1">
    <source>
        <dbReference type="SAM" id="Phobius"/>
    </source>
</evidence>
<dbReference type="RefSeq" id="WP_307121864.1">
    <property type="nucleotide sequence ID" value="NZ_JAUSTM010000010.1"/>
</dbReference>
<comment type="caution">
    <text evidence="2">The sequence shown here is derived from an EMBL/GenBank/DDBJ whole genome shotgun (WGS) entry which is preliminary data.</text>
</comment>
<keyword evidence="1" id="KW-0812">Transmembrane</keyword>
<keyword evidence="1" id="KW-0472">Membrane</keyword>
<proteinExistence type="predicted"/>
<organism evidence="2 3">
    <name type="scientific">Streptococcus moroccensis</name>
    <dbReference type="NCBI Taxonomy" id="1451356"/>
    <lineage>
        <taxon>Bacteria</taxon>
        <taxon>Bacillati</taxon>
        <taxon>Bacillota</taxon>
        <taxon>Bacilli</taxon>
        <taxon>Lactobacillales</taxon>
        <taxon>Streptococcaceae</taxon>
        <taxon>Streptococcus</taxon>
    </lineage>
</organism>
<evidence type="ECO:0000313" key="2">
    <source>
        <dbReference type="EMBL" id="MDQ0222674.1"/>
    </source>
</evidence>
<gene>
    <name evidence="2" type="ORF">J2S23_001231</name>
</gene>
<sequence length="211" mass="24822">MTSNKILYYRLHLTLLALIGVFLEVVKYGGHMFMYYTILSNLLVFLFMAYQVYLMMTQSEAIWASQKVLRSKAAVTMAIMITMVIYHILLAPIADDFWRVENILCHYLVPAMMFLDTFFFDKPRQYKWYDPFLWTGVPIVYCGLALFNGLVTKIPIKDAKDSPFPYFFINVTKYGWPYVLQMIAIICVVYVIGGYLLYAIKQINWSRKRVR</sequence>